<comment type="similarity">
    <text evidence="2">Belongs to the DUF177 domain family.</text>
</comment>
<reference evidence="6 7" key="1">
    <citation type="submission" date="2019-08" db="EMBL/GenBank/DDBJ databases">
        <title>Pelomicrobium methylotrophicum gen. nov., sp. nov. a moderately thermophilic, facultatively anaerobic, lithoautotrophic and methylotrophic bacterium isolated from a terrestrial mud volcano.</title>
        <authorList>
            <person name="Slobodkina G.B."/>
            <person name="Merkel A.Y."/>
            <person name="Slobodkin A.I."/>
        </authorList>
    </citation>
    <scope>NUCLEOTIDE SEQUENCE [LARGE SCALE GENOMIC DNA]</scope>
    <source>
        <strain evidence="6 7">SM250</strain>
    </source>
</reference>
<proteinExistence type="inferred from homology"/>
<gene>
    <name evidence="6" type="ORF">FR698_00560</name>
</gene>
<dbReference type="GO" id="GO:0005829">
    <property type="term" value="C:cytosol"/>
    <property type="evidence" value="ECO:0007669"/>
    <property type="project" value="TreeGrafter"/>
</dbReference>
<dbReference type="PANTHER" id="PTHR38099:SF1">
    <property type="entry name" value="LARGE RIBOSOMAL RNA SUBUNIT ACCUMULATION PROTEIN YCED"/>
    <property type="match status" value="1"/>
</dbReference>
<keyword evidence="7" id="KW-1185">Reference proteome</keyword>
<comment type="caution">
    <text evidence="6">The sequence shown here is derived from an EMBL/GenBank/DDBJ whole genome shotgun (WGS) entry which is preliminary data.</text>
</comment>
<evidence type="ECO:0000256" key="3">
    <source>
        <dbReference type="ARBA" id="ARBA00015716"/>
    </source>
</evidence>
<dbReference type="InterPro" id="IPR003772">
    <property type="entry name" value="YceD"/>
</dbReference>
<dbReference type="GO" id="GO:0042254">
    <property type="term" value="P:ribosome biogenesis"/>
    <property type="evidence" value="ECO:0007669"/>
    <property type="project" value="UniProtKB-KW"/>
</dbReference>
<keyword evidence="4" id="KW-0690">Ribosome biogenesis</keyword>
<dbReference type="PANTHER" id="PTHR38099">
    <property type="entry name" value="LARGE RIBOSOMAL RNA SUBUNIT ACCUMULATION PROTEIN YCED"/>
    <property type="match status" value="1"/>
</dbReference>
<protein>
    <recommendedName>
        <fullName evidence="3">Large ribosomal RNA subunit accumulation protein YceD</fullName>
    </recommendedName>
    <alternativeName>
        <fullName evidence="5">23S rRNA accumulation protein YceD</fullName>
    </alternativeName>
</protein>
<dbReference type="AlphaFoldDB" id="A0A5C7EPY3"/>
<accession>A0A5C7EPY3</accession>
<evidence type="ECO:0000256" key="2">
    <source>
        <dbReference type="ARBA" id="ARBA00010740"/>
    </source>
</evidence>
<evidence type="ECO:0000313" key="7">
    <source>
        <dbReference type="Proteomes" id="UP000321201"/>
    </source>
</evidence>
<evidence type="ECO:0000256" key="4">
    <source>
        <dbReference type="ARBA" id="ARBA00022517"/>
    </source>
</evidence>
<dbReference type="InterPro" id="IPR039255">
    <property type="entry name" value="YceD_bac"/>
</dbReference>
<dbReference type="Proteomes" id="UP000321201">
    <property type="component" value="Unassembled WGS sequence"/>
</dbReference>
<organism evidence="6 7">
    <name type="scientific">Pelomicrobium methylotrophicum</name>
    <dbReference type="NCBI Taxonomy" id="2602750"/>
    <lineage>
        <taxon>Bacteria</taxon>
        <taxon>Pseudomonadati</taxon>
        <taxon>Pseudomonadota</taxon>
        <taxon>Hydrogenophilia</taxon>
        <taxon>Hydrogenophilia incertae sedis</taxon>
        <taxon>Pelomicrobium</taxon>
    </lineage>
</organism>
<dbReference type="RefSeq" id="WP_147798228.1">
    <property type="nucleotide sequence ID" value="NZ_VPFL01000001.1"/>
</dbReference>
<name>A0A5C7EPY3_9PROT</name>
<evidence type="ECO:0000256" key="1">
    <source>
        <dbReference type="ARBA" id="ARBA00002868"/>
    </source>
</evidence>
<evidence type="ECO:0000313" key="6">
    <source>
        <dbReference type="EMBL" id="TXF13642.1"/>
    </source>
</evidence>
<dbReference type="InParanoid" id="A0A5C7EPY3"/>
<dbReference type="FunCoup" id="A0A5C7EPY3">
    <property type="interactions" value="127"/>
</dbReference>
<evidence type="ECO:0000256" key="5">
    <source>
        <dbReference type="ARBA" id="ARBA00031841"/>
    </source>
</evidence>
<dbReference type="OrthoDB" id="5297600at2"/>
<comment type="function">
    <text evidence="1">Plays a role in synthesis, processing and/or stability of 23S rRNA.</text>
</comment>
<sequence length="192" mass="21017">MFFLFSIESPGFDANAVKLYHARLMSARTTVDSLRFARERGDLSGTIRISSLCRLADSLASQQGEISYRLEGTVDQDGNHILRLSVSGVLVVQCQRCLEAMELPIDARSGFRLVASERELGPVEDEPEDWTALVADPRLDVLALVEDELLLAVPFAPVHADSMCNVRAASRDLETIVGGPFAVLASLKDAKR</sequence>
<dbReference type="EMBL" id="VPFL01000001">
    <property type="protein sequence ID" value="TXF13642.1"/>
    <property type="molecule type" value="Genomic_DNA"/>
</dbReference>
<dbReference type="Pfam" id="PF02620">
    <property type="entry name" value="YceD"/>
    <property type="match status" value="1"/>
</dbReference>